<dbReference type="GO" id="GO:0005829">
    <property type="term" value="C:cytosol"/>
    <property type="evidence" value="ECO:0007669"/>
    <property type="project" value="TreeGrafter"/>
</dbReference>
<dbReference type="KEGG" id="gur:Gura_3236"/>
<evidence type="ECO:0000256" key="2">
    <source>
        <dbReference type="ARBA" id="ARBA00022729"/>
    </source>
</evidence>
<keyword evidence="6" id="KW-1185">Reference proteome</keyword>
<dbReference type="InterPro" id="IPR005632">
    <property type="entry name" value="Chaperone_Skp"/>
</dbReference>
<dbReference type="GO" id="GO:0050821">
    <property type="term" value="P:protein stabilization"/>
    <property type="evidence" value="ECO:0007669"/>
    <property type="project" value="TreeGrafter"/>
</dbReference>
<dbReference type="PANTHER" id="PTHR35089:SF1">
    <property type="entry name" value="CHAPERONE PROTEIN SKP"/>
    <property type="match status" value="1"/>
</dbReference>
<evidence type="ECO:0000256" key="4">
    <source>
        <dbReference type="SAM" id="SignalP"/>
    </source>
</evidence>
<dbReference type="RefSeq" id="WP_011940060.1">
    <property type="nucleotide sequence ID" value="NC_009483.1"/>
</dbReference>
<dbReference type="HOGENOM" id="CLU_101388_3_0_7"/>
<protein>
    <submittedName>
        <fullName evidence="5">Outer membrane chaperone Skp (OmpH)</fullName>
    </submittedName>
</protein>
<feature type="signal peptide" evidence="4">
    <location>
        <begin position="1"/>
        <end position="23"/>
    </location>
</feature>
<dbReference type="GO" id="GO:0051082">
    <property type="term" value="F:unfolded protein binding"/>
    <property type="evidence" value="ECO:0007669"/>
    <property type="project" value="InterPro"/>
</dbReference>
<dbReference type="Proteomes" id="UP000006695">
    <property type="component" value="Chromosome"/>
</dbReference>
<accession>A5G6H9</accession>
<gene>
    <name evidence="5" type="ordered locus">Gura_3236</name>
</gene>
<dbReference type="EMBL" id="CP000698">
    <property type="protein sequence ID" value="ABQ27397.1"/>
    <property type="molecule type" value="Genomic_DNA"/>
</dbReference>
<dbReference type="STRING" id="351605.Gura_3236"/>
<evidence type="ECO:0000313" key="5">
    <source>
        <dbReference type="EMBL" id="ABQ27397.1"/>
    </source>
</evidence>
<keyword evidence="3" id="KW-0175">Coiled coil</keyword>
<organism evidence="5 6">
    <name type="scientific">Geotalea uraniireducens (strain Rf4)</name>
    <name type="common">Geobacter uraniireducens</name>
    <dbReference type="NCBI Taxonomy" id="351605"/>
    <lineage>
        <taxon>Bacteria</taxon>
        <taxon>Pseudomonadati</taxon>
        <taxon>Thermodesulfobacteriota</taxon>
        <taxon>Desulfuromonadia</taxon>
        <taxon>Geobacterales</taxon>
        <taxon>Geobacteraceae</taxon>
        <taxon>Geotalea</taxon>
    </lineage>
</organism>
<dbReference type="Gene3D" id="3.30.910.20">
    <property type="entry name" value="Skp domain"/>
    <property type="match status" value="1"/>
</dbReference>
<name>A5G6H9_GEOUR</name>
<keyword evidence="2 4" id="KW-0732">Signal</keyword>
<dbReference type="Pfam" id="PF03938">
    <property type="entry name" value="OmpH"/>
    <property type="match status" value="1"/>
</dbReference>
<comment type="similarity">
    <text evidence="1">Belongs to the Skp family.</text>
</comment>
<dbReference type="SMART" id="SM00935">
    <property type="entry name" value="OmpH"/>
    <property type="match status" value="1"/>
</dbReference>
<dbReference type="SUPFAM" id="SSF111384">
    <property type="entry name" value="OmpH-like"/>
    <property type="match status" value="1"/>
</dbReference>
<dbReference type="AlphaFoldDB" id="A5G6H9"/>
<sequence length="174" mass="19716">MKKIIVALAISLSSIALTSAAFAADAVKIGSVDIQKVLLLSNAGKDAKEQLAQKANKYETEKNAKEDELKKLKAELEKQSVLLSETARNAKEKDYQQRLKEYQRFLKDAQDDLQAKNDELTNRIVDEIVKVTQEYGRKNAYTAVFVRNETMIYLDDKADLTEEILKLFNATKKK</sequence>
<reference evidence="5 6" key="1">
    <citation type="submission" date="2007-05" db="EMBL/GenBank/DDBJ databases">
        <title>Complete sequence of Geobacter uraniireducens Rf4.</title>
        <authorList>
            <consortium name="US DOE Joint Genome Institute"/>
            <person name="Copeland A."/>
            <person name="Lucas S."/>
            <person name="Lapidus A."/>
            <person name="Barry K."/>
            <person name="Detter J.C."/>
            <person name="Glavina del Rio T."/>
            <person name="Hammon N."/>
            <person name="Israni S."/>
            <person name="Dalin E."/>
            <person name="Tice H."/>
            <person name="Pitluck S."/>
            <person name="Chertkov O."/>
            <person name="Brettin T."/>
            <person name="Bruce D."/>
            <person name="Han C."/>
            <person name="Schmutz J."/>
            <person name="Larimer F."/>
            <person name="Land M."/>
            <person name="Hauser L."/>
            <person name="Kyrpides N."/>
            <person name="Mikhailova N."/>
            <person name="Shelobolina E."/>
            <person name="Aklujkar M."/>
            <person name="Lovley D."/>
            <person name="Richardson P."/>
        </authorList>
    </citation>
    <scope>NUCLEOTIDE SEQUENCE [LARGE SCALE GENOMIC DNA]</scope>
    <source>
        <strain evidence="6">ATCC BAA-1134 / JCM 13001 / Rf4</strain>
    </source>
</reference>
<dbReference type="OrthoDB" id="5432254at2"/>
<dbReference type="InterPro" id="IPR024930">
    <property type="entry name" value="Skp_dom_sf"/>
</dbReference>
<evidence type="ECO:0000256" key="1">
    <source>
        <dbReference type="ARBA" id="ARBA00009091"/>
    </source>
</evidence>
<dbReference type="PANTHER" id="PTHR35089">
    <property type="entry name" value="CHAPERONE PROTEIN SKP"/>
    <property type="match status" value="1"/>
</dbReference>
<evidence type="ECO:0000313" key="6">
    <source>
        <dbReference type="Proteomes" id="UP000006695"/>
    </source>
</evidence>
<evidence type="ECO:0000256" key="3">
    <source>
        <dbReference type="SAM" id="Coils"/>
    </source>
</evidence>
<feature type="chain" id="PRO_5002683281" evidence="4">
    <location>
        <begin position="24"/>
        <end position="174"/>
    </location>
</feature>
<proteinExistence type="inferred from homology"/>
<feature type="coiled-coil region" evidence="3">
    <location>
        <begin position="48"/>
        <end position="123"/>
    </location>
</feature>